<dbReference type="InterPro" id="IPR017853">
    <property type="entry name" value="GH"/>
</dbReference>
<feature type="domain" description="GH10" evidence="4">
    <location>
        <begin position="178"/>
        <end position="289"/>
    </location>
</feature>
<keyword evidence="3" id="KW-0624">Polysaccharide degradation</keyword>
<evidence type="ECO:0000256" key="1">
    <source>
        <dbReference type="ARBA" id="ARBA00022801"/>
    </source>
</evidence>
<evidence type="ECO:0000259" key="4">
    <source>
        <dbReference type="Pfam" id="PF00331"/>
    </source>
</evidence>
<keyword evidence="6" id="KW-1185">Reference proteome</keyword>
<dbReference type="InterPro" id="IPR044846">
    <property type="entry name" value="GH10"/>
</dbReference>
<evidence type="ECO:0000313" key="5">
    <source>
        <dbReference type="EMBL" id="QDT33561.1"/>
    </source>
</evidence>
<proteinExistence type="predicted"/>
<accession>A0A517QPL6</accession>
<name>A0A517QPL6_9PLAN</name>
<organism evidence="5 6">
    <name type="scientific">Thalassoglobus polymorphus</name>
    <dbReference type="NCBI Taxonomy" id="2527994"/>
    <lineage>
        <taxon>Bacteria</taxon>
        <taxon>Pseudomonadati</taxon>
        <taxon>Planctomycetota</taxon>
        <taxon>Planctomycetia</taxon>
        <taxon>Planctomycetales</taxon>
        <taxon>Planctomycetaceae</taxon>
        <taxon>Thalassoglobus</taxon>
    </lineage>
</organism>
<evidence type="ECO:0000313" key="6">
    <source>
        <dbReference type="Proteomes" id="UP000315724"/>
    </source>
</evidence>
<dbReference type="PANTHER" id="PTHR31490:SF1">
    <property type="entry name" value="ENDO-1,4-BETA-XYLANASE 1"/>
    <property type="match status" value="1"/>
</dbReference>
<reference evidence="5 6" key="1">
    <citation type="submission" date="2019-02" db="EMBL/GenBank/DDBJ databases">
        <title>Deep-cultivation of Planctomycetes and their phenomic and genomic characterization uncovers novel biology.</title>
        <authorList>
            <person name="Wiegand S."/>
            <person name="Jogler M."/>
            <person name="Boedeker C."/>
            <person name="Pinto D."/>
            <person name="Vollmers J."/>
            <person name="Rivas-Marin E."/>
            <person name="Kohn T."/>
            <person name="Peeters S.H."/>
            <person name="Heuer A."/>
            <person name="Rast P."/>
            <person name="Oberbeckmann S."/>
            <person name="Bunk B."/>
            <person name="Jeske O."/>
            <person name="Meyerdierks A."/>
            <person name="Storesund J.E."/>
            <person name="Kallscheuer N."/>
            <person name="Luecker S."/>
            <person name="Lage O.M."/>
            <person name="Pohl T."/>
            <person name="Merkel B.J."/>
            <person name="Hornburger P."/>
            <person name="Mueller R.-W."/>
            <person name="Bruemmer F."/>
            <person name="Labrenz M."/>
            <person name="Spormann A.M."/>
            <person name="Op den Camp H."/>
            <person name="Overmann J."/>
            <person name="Amann R."/>
            <person name="Jetten M.S.M."/>
            <person name="Mascher T."/>
            <person name="Medema M.H."/>
            <person name="Devos D.P."/>
            <person name="Kaster A.-K."/>
            <person name="Ovreas L."/>
            <person name="Rohde M."/>
            <person name="Galperin M.Y."/>
            <person name="Jogler C."/>
        </authorList>
    </citation>
    <scope>NUCLEOTIDE SEQUENCE [LARGE SCALE GENOMIC DNA]</scope>
    <source>
        <strain evidence="5 6">Mal48</strain>
    </source>
</reference>
<dbReference type="OrthoDB" id="290971at2"/>
<evidence type="ECO:0000256" key="2">
    <source>
        <dbReference type="ARBA" id="ARBA00023277"/>
    </source>
</evidence>
<dbReference type="Pfam" id="PF00331">
    <property type="entry name" value="Glyco_hydro_10"/>
    <property type="match status" value="1"/>
</dbReference>
<dbReference type="RefSeq" id="WP_145200032.1">
    <property type="nucleotide sequence ID" value="NZ_CP036267.1"/>
</dbReference>
<dbReference type="KEGG" id="tpol:Mal48_28140"/>
<gene>
    <name evidence="5" type="ORF">Mal48_28140</name>
</gene>
<dbReference type="Gene3D" id="3.20.20.80">
    <property type="entry name" value="Glycosidases"/>
    <property type="match status" value="1"/>
</dbReference>
<dbReference type="SUPFAM" id="SSF51445">
    <property type="entry name" value="(Trans)glycosidases"/>
    <property type="match status" value="1"/>
</dbReference>
<dbReference type="AlphaFoldDB" id="A0A517QPL6"/>
<dbReference type="InterPro" id="IPR001000">
    <property type="entry name" value="GH10_dom"/>
</dbReference>
<dbReference type="Proteomes" id="UP000315724">
    <property type="component" value="Chromosome"/>
</dbReference>
<protein>
    <submittedName>
        <fullName evidence="5">Glycosyl hydrolase family 10</fullName>
    </submittedName>
</protein>
<dbReference type="PANTHER" id="PTHR31490">
    <property type="entry name" value="GLYCOSYL HYDROLASE"/>
    <property type="match status" value="1"/>
</dbReference>
<dbReference type="EMBL" id="CP036267">
    <property type="protein sequence ID" value="QDT33561.1"/>
    <property type="molecule type" value="Genomic_DNA"/>
</dbReference>
<dbReference type="GO" id="GO:0004553">
    <property type="term" value="F:hydrolase activity, hydrolyzing O-glycosyl compounds"/>
    <property type="evidence" value="ECO:0007669"/>
    <property type="project" value="InterPro"/>
</dbReference>
<dbReference type="GO" id="GO:0000272">
    <property type="term" value="P:polysaccharide catabolic process"/>
    <property type="evidence" value="ECO:0007669"/>
    <property type="project" value="UniProtKB-KW"/>
</dbReference>
<sequence>MGVMRFVVHPPELLSEWPESELAYITGFDGRVFPTRTEIRDGIFSCQRSFSDSGKVSVPWPVDGIGRPVLTTTSLRERDEPYILSLELARGKLAQVRDQWSAWEMARMAIPNSFREIQKQAFKAFAHASTTQHDLDECTKAAQASIQKACEAAEILSHAYVDQRMKSISRTSSHAPSLLGASMDSAVLSPTGSAIFLKTFNTASVPMKWIDIEPEEGNYQWQLTDELIAFCSQNKLITRGGPLINLEPGGLPQWLKCWAVDFLNLASFVCDFVDTVISRYTGIVRIWEVTSAGNIGGALDLNEEQCLALVARTLEAAIRTDSDSQFFVRIEQPWGEYQRQGSHRLSPYQFVDALIRSNVGLSGVSLDINVGYSHRACFTRDMLSISKLIDTWSLLGLQIHVNLCCPSLASHDPLANPQVSVVNNALRDAWSEALQAEWMEQVIPLLMAKPAVTGVFLRQFSDEVPHRFPHAGILDAAGNPKQINESLQRQLRNNFNQS</sequence>
<keyword evidence="1 5" id="KW-0378">Hydrolase</keyword>
<evidence type="ECO:0000256" key="3">
    <source>
        <dbReference type="ARBA" id="ARBA00023326"/>
    </source>
</evidence>
<keyword evidence="2" id="KW-0119">Carbohydrate metabolism</keyword>